<accession>A0ABR8E2I7</accession>
<name>A0ABR8E2I7_9NOSO</name>
<comment type="caution">
    <text evidence="1">The sequence shown here is derived from an EMBL/GenBank/DDBJ whole genome shotgun (WGS) entry which is preliminary data.</text>
</comment>
<evidence type="ECO:0000313" key="1">
    <source>
        <dbReference type="EMBL" id="MBD2534808.1"/>
    </source>
</evidence>
<protein>
    <submittedName>
        <fullName evidence="1">Uncharacterized protein</fullName>
    </submittedName>
</protein>
<dbReference type="Proteomes" id="UP000623440">
    <property type="component" value="Unassembled WGS sequence"/>
</dbReference>
<reference evidence="1 2" key="1">
    <citation type="journal article" date="2020" name="ISME J.">
        <title>Comparative genomics reveals insights into cyanobacterial evolution and habitat adaptation.</title>
        <authorList>
            <person name="Chen M.Y."/>
            <person name="Teng W.K."/>
            <person name="Zhao L."/>
            <person name="Hu C.X."/>
            <person name="Zhou Y.K."/>
            <person name="Han B.P."/>
            <person name="Song L.R."/>
            <person name="Shu W.S."/>
        </authorList>
    </citation>
    <scope>NUCLEOTIDE SEQUENCE [LARGE SCALE GENOMIC DNA]</scope>
    <source>
        <strain evidence="1 2">FACHB-838</strain>
    </source>
</reference>
<organism evidence="1 2">
    <name type="scientific">Nostoc flagelliforme FACHB-838</name>
    <dbReference type="NCBI Taxonomy" id="2692904"/>
    <lineage>
        <taxon>Bacteria</taxon>
        <taxon>Bacillati</taxon>
        <taxon>Cyanobacteriota</taxon>
        <taxon>Cyanophyceae</taxon>
        <taxon>Nostocales</taxon>
        <taxon>Nostocaceae</taxon>
        <taxon>Nostoc</taxon>
    </lineage>
</organism>
<keyword evidence="2" id="KW-1185">Reference proteome</keyword>
<dbReference type="RefSeq" id="WP_190945659.1">
    <property type="nucleotide sequence ID" value="NZ_JACJSI010000197.1"/>
</dbReference>
<sequence>MSCSIRVLPCASIATWSQRFALPIDYCATNPPSTINVSPVMNDDDLSESYRVSE</sequence>
<dbReference type="EMBL" id="JACJSI010000197">
    <property type="protein sequence ID" value="MBD2534808.1"/>
    <property type="molecule type" value="Genomic_DNA"/>
</dbReference>
<gene>
    <name evidence="1" type="ORF">H6G97_37275</name>
</gene>
<evidence type="ECO:0000313" key="2">
    <source>
        <dbReference type="Proteomes" id="UP000623440"/>
    </source>
</evidence>
<proteinExistence type="predicted"/>